<accession>A0A250XQ50</accession>
<reference evidence="2 3" key="1">
    <citation type="submission" date="2017-08" db="EMBL/GenBank/DDBJ databases">
        <title>Acidophilic green algal genome provides insights into adaptation to an acidic environment.</title>
        <authorList>
            <person name="Hirooka S."/>
            <person name="Hirose Y."/>
            <person name="Kanesaki Y."/>
            <person name="Higuchi S."/>
            <person name="Fujiwara T."/>
            <person name="Onuma R."/>
            <person name="Era A."/>
            <person name="Ohbayashi R."/>
            <person name="Uzuka A."/>
            <person name="Nozaki H."/>
            <person name="Yoshikawa H."/>
            <person name="Miyagishima S.Y."/>
        </authorList>
    </citation>
    <scope>NUCLEOTIDE SEQUENCE [LARGE SCALE GENOMIC DNA]</scope>
    <source>
        <strain evidence="2 3">NIES-2499</strain>
    </source>
</reference>
<dbReference type="EMBL" id="BEGY01000148">
    <property type="protein sequence ID" value="GAX85069.1"/>
    <property type="molecule type" value="Genomic_DNA"/>
</dbReference>
<gene>
    <name evidence="2" type="ORF">CEUSTIGMA_g12489.t1</name>
</gene>
<evidence type="ECO:0000256" key="1">
    <source>
        <dbReference type="SAM" id="MobiDB-lite"/>
    </source>
</evidence>
<evidence type="ECO:0000313" key="3">
    <source>
        <dbReference type="Proteomes" id="UP000232323"/>
    </source>
</evidence>
<evidence type="ECO:0000313" key="2">
    <source>
        <dbReference type="EMBL" id="GAX85069.1"/>
    </source>
</evidence>
<name>A0A250XQ50_9CHLO</name>
<organism evidence="2 3">
    <name type="scientific">Chlamydomonas eustigma</name>
    <dbReference type="NCBI Taxonomy" id="1157962"/>
    <lineage>
        <taxon>Eukaryota</taxon>
        <taxon>Viridiplantae</taxon>
        <taxon>Chlorophyta</taxon>
        <taxon>core chlorophytes</taxon>
        <taxon>Chlorophyceae</taxon>
        <taxon>CS clade</taxon>
        <taxon>Chlamydomonadales</taxon>
        <taxon>Chlamydomonadaceae</taxon>
        <taxon>Chlamydomonas</taxon>
    </lineage>
</organism>
<feature type="region of interest" description="Disordered" evidence="1">
    <location>
        <begin position="141"/>
        <end position="174"/>
    </location>
</feature>
<feature type="compositionally biased region" description="Polar residues" evidence="1">
    <location>
        <begin position="160"/>
        <end position="171"/>
    </location>
</feature>
<proteinExistence type="predicted"/>
<dbReference type="Proteomes" id="UP000232323">
    <property type="component" value="Unassembled WGS sequence"/>
</dbReference>
<comment type="caution">
    <text evidence="2">The sequence shown here is derived from an EMBL/GenBank/DDBJ whole genome shotgun (WGS) entry which is preliminary data.</text>
</comment>
<sequence>MHSRAYYRARGRVAQYRELVKEAGRDEKQKRIDSRKYAEERALRHLYLLTVIDKEKELDKKHCQLCDIVRAEAFGLGHANWMQRRCSLCWAQEAELSSRARHLGSPMPLSGLESIHNDSLLVKIAVAEAKLGVIMGTSHVPALPPSEPHLPKRSVRHEASNATRKITSAGNETDHGLEAMKDEDASQTVNNVSHGGRAQSASSTTHAGSIQSDEGGDKDNQHAICNLPVGGAIQIVHPHQAHTPEDPCDSQVQDLMEEALSHLPHASTDEIYTLPLLSHQNVDHTRSVEGADVVDSYPETQATSLETLQAELKQAEYNIVFSNTQADRTRALSLAFSLRKGLAELHGLRKRQKKVETIEQYRRRVSVLTYLPPTFLVEDDAHGQFLQRPNTLSEFDHSENVKKVIGKERPQGLFKPGLALAAESKARRTARAVQELSKVKSKEQKNPKAYLKFGISASQAAKAAAAAAAAALTASAHQRRLQLGPPLDDPSHQAHAMGLRSGSTLWMNHPHLSSQPVAALNGPPWNSTSVNEWPVKGFASPRQNYPDTHPSHLVRDRAIDVVNWRPAALKAPLVHPPGWRATGDWDGLDYGRELAKIRHLKVDDWKLQQKKKEEWQTAVAEALAVQDILDMHHNIRPPERMEADNLNNSRGEGY</sequence>
<keyword evidence="3" id="KW-1185">Reference proteome</keyword>
<feature type="region of interest" description="Disordered" evidence="1">
    <location>
        <begin position="188"/>
        <end position="223"/>
    </location>
</feature>
<feature type="compositionally biased region" description="Polar residues" evidence="1">
    <location>
        <begin position="188"/>
        <end position="212"/>
    </location>
</feature>
<dbReference type="AlphaFoldDB" id="A0A250XQ50"/>
<dbReference type="OrthoDB" id="542750at2759"/>
<protein>
    <submittedName>
        <fullName evidence="2">Uncharacterized protein</fullName>
    </submittedName>
</protein>